<dbReference type="Pfam" id="PF14125">
    <property type="entry name" value="DUF4292"/>
    <property type="match status" value="1"/>
</dbReference>
<name>A0ABW6AX30_9SPHI</name>
<evidence type="ECO:0000313" key="2">
    <source>
        <dbReference type="Proteomes" id="UP001597560"/>
    </source>
</evidence>
<dbReference type="InterPro" id="IPR025634">
    <property type="entry name" value="DUF4292"/>
</dbReference>
<protein>
    <submittedName>
        <fullName evidence="1">DUF4292 domain-containing protein</fullName>
    </submittedName>
</protein>
<proteinExistence type="predicted"/>
<gene>
    <name evidence="1" type="ORF">ACFS6J_08205</name>
</gene>
<dbReference type="Proteomes" id="UP001597560">
    <property type="component" value="Unassembled WGS sequence"/>
</dbReference>
<dbReference type="RefSeq" id="WP_013664440.1">
    <property type="nucleotide sequence ID" value="NZ_JBHUPA010000003.1"/>
</dbReference>
<reference evidence="2" key="1">
    <citation type="journal article" date="2019" name="Int. J. Syst. Evol. Microbiol.">
        <title>The Global Catalogue of Microorganisms (GCM) 10K type strain sequencing project: providing services to taxonomists for standard genome sequencing and annotation.</title>
        <authorList>
            <consortium name="The Broad Institute Genomics Platform"/>
            <consortium name="The Broad Institute Genome Sequencing Center for Infectious Disease"/>
            <person name="Wu L."/>
            <person name="Ma J."/>
        </authorList>
    </citation>
    <scope>NUCLEOTIDE SEQUENCE [LARGE SCALE GENOMIC DNA]</scope>
    <source>
        <strain evidence="2">KCTC 23098</strain>
    </source>
</reference>
<comment type="caution">
    <text evidence="1">The sequence shown here is derived from an EMBL/GenBank/DDBJ whole genome shotgun (WGS) entry which is preliminary data.</text>
</comment>
<keyword evidence="2" id="KW-1185">Reference proteome</keyword>
<accession>A0ABW6AX30</accession>
<organism evidence="1 2">
    <name type="scientific">Olivibacter jilunii</name>
    <dbReference type="NCBI Taxonomy" id="985016"/>
    <lineage>
        <taxon>Bacteria</taxon>
        <taxon>Pseudomonadati</taxon>
        <taxon>Bacteroidota</taxon>
        <taxon>Sphingobacteriia</taxon>
        <taxon>Sphingobacteriales</taxon>
        <taxon>Sphingobacteriaceae</taxon>
        <taxon>Olivibacter</taxon>
    </lineage>
</organism>
<dbReference type="Gene3D" id="2.50.20.10">
    <property type="entry name" value="Lipoprotein localisation LolA/LolB/LppX"/>
    <property type="match status" value="1"/>
</dbReference>
<dbReference type="EMBL" id="JBHUPA010000003">
    <property type="protein sequence ID" value="MFD2961763.1"/>
    <property type="molecule type" value="Genomic_DNA"/>
</dbReference>
<sequence>MPFNHSNLRKLSILTVLSASLLIVACKSKKVIVDATKEESRITLDNRVLVNGILDNQLSFNTFSAKAKSAVAINKDNYDATLNIKIKNQEAIWISITTVFGIEAARVLITPTRFRMMNRINGTYIDEPFAFLHQFASEEITYGNLQAMMVGNMIDQALSYSNEAKKGDLGYLLSGFKNDLNFLVRTDDNFRVTNCSLSTYNQERQVNTDYSDFALIGKHPVPKDIRLTANSSAVKLELQLKYNRIALNEAVEMPFTIPSKYKPLSGIR</sequence>
<evidence type="ECO:0000313" key="1">
    <source>
        <dbReference type="EMBL" id="MFD2961763.1"/>
    </source>
</evidence>